<name>A0AAP9T3K0_9GAMM</name>
<dbReference type="InterPro" id="IPR055140">
    <property type="entry name" value="Thiolase_C_2"/>
</dbReference>
<proteinExistence type="predicted"/>
<dbReference type="InterPro" id="IPR016039">
    <property type="entry name" value="Thiolase-like"/>
</dbReference>
<accession>A0AAP9T3K0</accession>
<dbReference type="Pfam" id="PF22691">
    <property type="entry name" value="Thiolase_C_1"/>
    <property type="match status" value="1"/>
</dbReference>
<dbReference type="PANTHER" id="PTHR42870">
    <property type="entry name" value="ACETYL-COA C-ACETYLTRANSFERASE"/>
    <property type="match status" value="1"/>
</dbReference>
<keyword evidence="3" id="KW-0808">Transferase</keyword>
<evidence type="ECO:0000313" key="3">
    <source>
        <dbReference type="EMBL" id="QKS26766.1"/>
    </source>
</evidence>
<dbReference type="SUPFAM" id="SSF53901">
    <property type="entry name" value="Thiolase-like"/>
    <property type="match status" value="2"/>
</dbReference>
<dbReference type="Proteomes" id="UP000509761">
    <property type="component" value="Chromosome"/>
</dbReference>
<dbReference type="RefSeq" id="WP_174788443.1">
    <property type="nucleotide sequence ID" value="NZ_CP054580.1"/>
</dbReference>
<dbReference type="InterPro" id="IPR002155">
    <property type="entry name" value="Thiolase"/>
</dbReference>
<dbReference type="Gene3D" id="3.40.47.10">
    <property type="match status" value="1"/>
</dbReference>
<dbReference type="EMBL" id="CP054580">
    <property type="protein sequence ID" value="QKS26766.1"/>
    <property type="molecule type" value="Genomic_DNA"/>
</dbReference>
<keyword evidence="4" id="KW-1185">Reference proteome</keyword>
<dbReference type="GO" id="GO:0003988">
    <property type="term" value="F:acetyl-CoA C-acyltransferase activity"/>
    <property type="evidence" value="ECO:0007669"/>
    <property type="project" value="UniProtKB-EC"/>
</dbReference>
<dbReference type="PANTHER" id="PTHR42870:SF1">
    <property type="entry name" value="NON-SPECIFIC LIPID-TRANSFER PROTEIN-LIKE 2"/>
    <property type="match status" value="1"/>
</dbReference>
<evidence type="ECO:0000313" key="4">
    <source>
        <dbReference type="Proteomes" id="UP000509761"/>
    </source>
</evidence>
<dbReference type="CDD" id="cd00829">
    <property type="entry name" value="SCP-x_thiolase"/>
    <property type="match status" value="1"/>
</dbReference>
<dbReference type="EC" id="2.3.1.16" evidence="3"/>
<feature type="domain" description="Thiolase N-terminal" evidence="1">
    <location>
        <begin position="7"/>
        <end position="222"/>
    </location>
</feature>
<organism evidence="3 4">
    <name type="scientific">Vreelandella titanicae</name>
    <dbReference type="NCBI Taxonomy" id="664683"/>
    <lineage>
        <taxon>Bacteria</taxon>
        <taxon>Pseudomonadati</taxon>
        <taxon>Pseudomonadota</taxon>
        <taxon>Gammaproteobacteria</taxon>
        <taxon>Oceanospirillales</taxon>
        <taxon>Halomonadaceae</taxon>
        <taxon>Vreelandella</taxon>
    </lineage>
</organism>
<evidence type="ECO:0000259" key="1">
    <source>
        <dbReference type="Pfam" id="PF00108"/>
    </source>
</evidence>
<protein>
    <submittedName>
        <fullName evidence="3">3-ketoacyl-CoA thiolase</fullName>
        <ecNumber evidence="3">2.3.1.16</ecNumber>
    </submittedName>
</protein>
<dbReference type="AlphaFoldDB" id="A0AAP9T3K0"/>
<dbReference type="Pfam" id="PF00108">
    <property type="entry name" value="Thiolase_N"/>
    <property type="match status" value="1"/>
</dbReference>
<evidence type="ECO:0000259" key="2">
    <source>
        <dbReference type="Pfam" id="PF22691"/>
    </source>
</evidence>
<reference evidence="3 4" key="1">
    <citation type="submission" date="2019-12" db="EMBL/GenBank/DDBJ databases">
        <title>Genome sequencing and assembly of endphytes of Porphyra tenera.</title>
        <authorList>
            <person name="Park J.M."/>
            <person name="Shin R."/>
            <person name="Jo S.H."/>
        </authorList>
    </citation>
    <scope>NUCLEOTIDE SEQUENCE [LARGE SCALE GENOMIC DNA]</scope>
    <source>
        <strain evidence="3 4">GPM3</strain>
    </source>
</reference>
<gene>
    <name evidence="3" type="ORF">FX987_04582</name>
</gene>
<keyword evidence="3" id="KW-0012">Acyltransferase</keyword>
<sequence length="384" mass="39962">MTMNAFVTGAYDTDIGNLPGSSCMGLHAEAALGAVKDAGLELNDIDGVLCAYSFTEPHLMLASVFCEYVGIHPGYCAAIQAGGASACIMIMQAAALVASGQCNHVLVVTGDNRLSGMSRDGAVAALSQVGHPQFERPFGVSVPSSYALVAQRYMHDFGTTSEQLAAIAVEHRNHAGRHPKAFKRDPMSVDDVLNSKMISDPLHMLDCCLISDGGAALVISSKAAAKDTRAPSIEILGAGQGHTHEHIVVAPSLTDFGCKASSATAFQRAGLKPSDIDVALIYDSFTITLLVELESIGFFERGEAGYAAERGELGLGGRLPCNTHGGLLSYGHSGAAGGMFHAVEAVHQLRGNADSRQVADARLAFVHGDGGILSAHCSLIFGAH</sequence>
<feature type="domain" description="Thiolase C-terminal" evidence="2">
    <location>
        <begin position="239"/>
        <end position="382"/>
    </location>
</feature>
<dbReference type="PIRSF" id="PIRSF000429">
    <property type="entry name" value="Ac-CoA_Ac_transf"/>
    <property type="match status" value="1"/>
</dbReference>
<dbReference type="InterPro" id="IPR020616">
    <property type="entry name" value="Thiolase_N"/>
</dbReference>